<name>A0ABX0H4T2_9BACT</name>
<comment type="similarity">
    <text evidence="1">Belongs to the UPF0213 family.</text>
</comment>
<dbReference type="PROSITE" id="PS50164">
    <property type="entry name" value="GIY_YIG"/>
    <property type="match status" value="1"/>
</dbReference>
<gene>
    <name evidence="4" type="ORF">G9Q97_00980</name>
</gene>
<evidence type="ECO:0000256" key="2">
    <source>
        <dbReference type="SAM" id="MobiDB-lite"/>
    </source>
</evidence>
<dbReference type="InterPro" id="IPR000305">
    <property type="entry name" value="GIY-YIG_endonuc"/>
</dbReference>
<organism evidence="4 5">
    <name type="scientific">Cyclobacterium plantarum</name>
    <dbReference type="NCBI Taxonomy" id="2716263"/>
    <lineage>
        <taxon>Bacteria</taxon>
        <taxon>Pseudomonadati</taxon>
        <taxon>Bacteroidota</taxon>
        <taxon>Cytophagia</taxon>
        <taxon>Cytophagales</taxon>
        <taxon>Cyclobacteriaceae</taxon>
        <taxon>Cyclobacterium</taxon>
    </lineage>
</organism>
<proteinExistence type="inferred from homology"/>
<sequence length="91" mass="10726">MEYYVYILYSASLDRFYVGQTHNLEERILRHNSGRNKSTKGGIPWTMVHCEEVSSRDEAMERERQIKNLGSRRYLQRINNSDRPDDSGNVS</sequence>
<protein>
    <submittedName>
        <fullName evidence="4">GIY-YIG nuclease family protein</fullName>
    </submittedName>
</protein>
<reference evidence="4 5" key="1">
    <citation type="submission" date="2020-03" db="EMBL/GenBank/DDBJ databases">
        <title>Cyclobacterium plantarum sp. nov., a marine bacterium isolated from a coastal-marine wetland.</title>
        <authorList>
            <person name="Sanchez-Porro C."/>
            <person name="Ventosa A."/>
            <person name="Amoozegar M."/>
        </authorList>
    </citation>
    <scope>NUCLEOTIDE SEQUENCE [LARGE SCALE GENOMIC DNA]</scope>
    <source>
        <strain evidence="4 5">GBPx2</strain>
    </source>
</reference>
<evidence type="ECO:0000313" key="5">
    <source>
        <dbReference type="Proteomes" id="UP000649799"/>
    </source>
</evidence>
<dbReference type="PANTHER" id="PTHR34477">
    <property type="entry name" value="UPF0213 PROTEIN YHBQ"/>
    <property type="match status" value="1"/>
</dbReference>
<dbReference type="SUPFAM" id="SSF82771">
    <property type="entry name" value="GIY-YIG endonuclease"/>
    <property type="match status" value="1"/>
</dbReference>
<dbReference type="RefSeq" id="WP_166142246.1">
    <property type="nucleotide sequence ID" value="NZ_JAANYN010000001.1"/>
</dbReference>
<evidence type="ECO:0000259" key="3">
    <source>
        <dbReference type="PROSITE" id="PS50164"/>
    </source>
</evidence>
<dbReference type="Gene3D" id="3.40.1440.10">
    <property type="entry name" value="GIY-YIG endonuclease"/>
    <property type="match status" value="1"/>
</dbReference>
<dbReference type="CDD" id="cd10449">
    <property type="entry name" value="GIY-YIG_SLX1_like"/>
    <property type="match status" value="1"/>
</dbReference>
<feature type="region of interest" description="Disordered" evidence="2">
    <location>
        <begin position="71"/>
        <end position="91"/>
    </location>
</feature>
<comment type="caution">
    <text evidence="4">The sequence shown here is derived from an EMBL/GenBank/DDBJ whole genome shotgun (WGS) entry which is preliminary data.</text>
</comment>
<evidence type="ECO:0000313" key="4">
    <source>
        <dbReference type="EMBL" id="NHE55383.1"/>
    </source>
</evidence>
<dbReference type="Proteomes" id="UP000649799">
    <property type="component" value="Unassembled WGS sequence"/>
</dbReference>
<dbReference type="PANTHER" id="PTHR34477:SF1">
    <property type="entry name" value="UPF0213 PROTEIN YHBQ"/>
    <property type="match status" value="1"/>
</dbReference>
<evidence type="ECO:0000256" key="1">
    <source>
        <dbReference type="ARBA" id="ARBA00007435"/>
    </source>
</evidence>
<accession>A0ABX0H4T2</accession>
<keyword evidence="5" id="KW-1185">Reference proteome</keyword>
<feature type="domain" description="GIY-YIG" evidence="3">
    <location>
        <begin position="1"/>
        <end position="76"/>
    </location>
</feature>
<dbReference type="InterPro" id="IPR050190">
    <property type="entry name" value="UPF0213_domain"/>
</dbReference>
<dbReference type="Pfam" id="PF01541">
    <property type="entry name" value="GIY-YIG"/>
    <property type="match status" value="1"/>
</dbReference>
<dbReference type="InterPro" id="IPR035901">
    <property type="entry name" value="GIY-YIG_endonuc_sf"/>
</dbReference>
<dbReference type="EMBL" id="JAANYN010000001">
    <property type="protein sequence ID" value="NHE55383.1"/>
    <property type="molecule type" value="Genomic_DNA"/>
</dbReference>
<feature type="compositionally biased region" description="Basic and acidic residues" evidence="2">
    <location>
        <begin position="80"/>
        <end position="91"/>
    </location>
</feature>